<dbReference type="SUPFAM" id="SSF56176">
    <property type="entry name" value="FAD-binding/transporter-associated domain-like"/>
    <property type="match status" value="1"/>
</dbReference>
<keyword evidence="4" id="KW-0677">Repeat</keyword>
<evidence type="ECO:0000256" key="3">
    <source>
        <dbReference type="ARBA" id="ARBA00022475"/>
    </source>
</evidence>
<evidence type="ECO:0000256" key="2">
    <source>
        <dbReference type="ARBA" id="ARBA00006337"/>
    </source>
</evidence>
<dbReference type="InterPro" id="IPR005170">
    <property type="entry name" value="Transptr-assoc_dom"/>
</dbReference>
<name>A0A1K1LBK9_9BACT</name>
<dbReference type="GO" id="GO:0050660">
    <property type="term" value="F:flavin adenine dinucleotide binding"/>
    <property type="evidence" value="ECO:0007669"/>
    <property type="project" value="InterPro"/>
</dbReference>
<organism evidence="8 9">
    <name type="scientific">Desulfovibrio piger</name>
    <dbReference type="NCBI Taxonomy" id="901"/>
    <lineage>
        <taxon>Bacteria</taxon>
        <taxon>Pseudomonadati</taxon>
        <taxon>Thermodesulfobacteriota</taxon>
        <taxon>Desulfovibrionia</taxon>
        <taxon>Desulfovibrionales</taxon>
        <taxon>Desulfovibrionaceae</taxon>
        <taxon>Desulfovibrio</taxon>
    </lineage>
</organism>
<evidence type="ECO:0000256" key="5">
    <source>
        <dbReference type="ARBA" id="ARBA00023122"/>
    </source>
</evidence>
<dbReference type="RefSeq" id="WP_072331914.1">
    <property type="nucleotide sequence ID" value="NZ_CALJDE010000052.1"/>
</dbReference>
<evidence type="ECO:0000313" key="9">
    <source>
        <dbReference type="Proteomes" id="UP000186323"/>
    </source>
</evidence>
<dbReference type="InterPro" id="IPR044751">
    <property type="entry name" value="Ion_transp-like_CBS"/>
</dbReference>
<dbReference type="SUPFAM" id="SSF54631">
    <property type="entry name" value="CBS-domain pair"/>
    <property type="match status" value="1"/>
</dbReference>
<reference evidence="9" key="1">
    <citation type="submission" date="2016-10" db="EMBL/GenBank/DDBJ databases">
        <authorList>
            <person name="Wegmann U."/>
        </authorList>
    </citation>
    <scope>NUCLEOTIDE SEQUENCE [LARGE SCALE GENOMIC DNA]</scope>
</reference>
<protein>
    <submittedName>
        <fullName evidence="8">Magnesium and cobalt efflux protein CorC</fullName>
    </submittedName>
</protein>
<dbReference type="FunFam" id="3.10.580.10:FF:000002">
    <property type="entry name" value="Magnesium/cobalt efflux protein CorC"/>
    <property type="match status" value="1"/>
</dbReference>
<dbReference type="InterPro" id="IPR046342">
    <property type="entry name" value="CBS_dom_sf"/>
</dbReference>
<keyword evidence="3" id="KW-0472">Membrane</keyword>
<evidence type="ECO:0000313" key="8">
    <source>
        <dbReference type="EMBL" id="SFV72100.1"/>
    </source>
</evidence>
<evidence type="ECO:0000256" key="6">
    <source>
        <dbReference type="PROSITE-ProRule" id="PRU00703"/>
    </source>
</evidence>
<dbReference type="InterPro" id="IPR016169">
    <property type="entry name" value="FAD-bd_PCMH_sub2"/>
</dbReference>
<dbReference type="CDD" id="cd04590">
    <property type="entry name" value="CBS_pair_CorC_HlyC_assoc"/>
    <property type="match status" value="1"/>
</dbReference>
<dbReference type="KEGG" id="dpg:DESPIGER_0198"/>
<sequence length="287" mass="32103">MDGGSDCHSSNGTIWSRLARFFGREDDESLEKAIIEARAEGEVEPDEESMLLGILRFNDLQVQDTMTPRTDIDCVPEDMLLPEVARVIVESGHSRIPVFRDTRDNMVGMLHAKDILSCLLDPKMADQPASAIMREPFFVPETKPIRNLLQEFRASKQHIAIALDEYGGTSGLITIEDLLEEIVGDIEDEHDAPREEDIRPLGAHVYELTGRALLEDLEELGVDLSSDEVDTIGGYLSMEAGHVPAPGEVFTLRGWRFEVLDADKKLIRHLRMEPARENTPEAPETEA</sequence>
<evidence type="ECO:0000256" key="4">
    <source>
        <dbReference type="ARBA" id="ARBA00022737"/>
    </source>
</evidence>
<accession>A0A1K1LBK9</accession>
<keyword evidence="9" id="KW-1185">Reference proteome</keyword>
<dbReference type="GO" id="GO:0005886">
    <property type="term" value="C:plasma membrane"/>
    <property type="evidence" value="ECO:0007669"/>
    <property type="project" value="UniProtKB-SubCell"/>
</dbReference>
<dbReference type="AlphaFoldDB" id="A0A1K1LBK9"/>
<dbReference type="OrthoDB" id="9798188at2"/>
<evidence type="ECO:0000259" key="7">
    <source>
        <dbReference type="PROSITE" id="PS51371"/>
    </source>
</evidence>
<dbReference type="Pfam" id="PF00571">
    <property type="entry name" value="CBS"/>
    <property type="match status" value="2"/>
</dbReference>
<evidence type="ECO:0000256" key="1">
    <source>
        <dbReference type="ARBA" id="ARBA00004651"/>
    </source>
</evidence>
<dbReference type="Proteomes" id="UP000186323">
    <property type="component" value="Chromosome I"/>
</dbReference>
<feature type="domain" description="CBS" evidence="7">
    <location>
        <begin position="66"/>
        <end position="127"/>
    </location>
</feature>
<comment type="similarity">
    <text evidence="2">Belongs to the UPF0053 family.</text>
</comment>
<comment type="subcellular location">
    <subcellularLocation>
        <location evidence="1">Cell membrane</location>
        <topology evidence="1">Multi-pass membrane protein</topology>
    </subcellularLocation>
</comment>
<dbReference type="PANTHER" id="PTHR22777">
    <property type="entry name" value="HEMOLYSIN-RELATED"/>
    <property type="match status" value="1"/>
</dbReference>
<dbReference type="InterPro" id="IPR036318">
    <property type="entry name" value="FAD-bd_PCMH-like_sf"/>
</dbReference>
<dbReference type="Pfam" id="PF03471">
    <property type="entry name" value="CorC_HlyC"/>
    <property type="match status" value="1"/>
</dbReference>
<dbReference type="SMART" id="SM01091">
    <property type="entry name" value="CorC_HlyC"/>
    <property type="match status" value="1"/>
</dbReference>
<keyword evidence="5 6" id="KW-0129">CBS domain</keyword>
<gene>
    <name evidence="8" type="ORF">DESPIGER_0198</name>
</gene>
<dbReference type="Gene3D" id="3.30.465.10">
    <property type="match status" value="1"/>
</dbReference>
<proteinExistence type="inferred from homology"/>
<feature type="domain" description="CBS" evidence="7">
    <location>
        <begin position="132"/>
        <end position="189"/>
    </location>
</feature>
<dbReference type="EMBL" id="LT630450">
    <property type="protein sequence ID" value="SFV72100.1"/>
    <property type="molecule type" value="Genomic_DNA"/>
</dbReference>
<dbReference type="PANTHER" id="PTHR22777:SF32">
    <property type="entry name" value="UPF0053 INNER MEMBRANE PROTEIN YFJD"/>
    <property type="match status" value="1"/>
</dbReference>
<dbReference type="Gene3D" id="3.10.580.10">
    <property type="entry name" value="CBS-domain"/>
    <property type="match status" value="1"/>
</dbReference>
<dbReference type="InterPro" id="IPR000644">
    <property type="entry name" value="CBS_dom"/>
</dbReference>
<dbReference type="SMART" id="SM00116">
    <property type="entry name" value="CBS"/>
    <property type="match status" value="2"/>
</dbReference>
<keyword evidence="3" id="KW-1003">Cell membrane</keyword>
<dbReference type="PROSITE" id="PS51371">
    <property type="entry name" value="CBS"/>
    <property type="match status" value="2"/>
</dbReference>